<dbReference type="OrthoDB" id="438164at2759"/>
<evidence type="ECO:0000313" key="1">
    <source>
        <dbReference type="EMBL" id="EJK56589.1"/>
    </source>
</evidence>
<evidence type="ECO:0000313" key="2">
    <source>
        <dbReference type="Proteomes" id="UP000266841"/>
    </source>
</evidence>
<dbReference type="AlphaFoldDB" id="K0RVZ1"/>
<sequence length="127" mass="14157">MTETFGEHKDFAEHIVGIFRAEAADFLALCCQCENMGIQTKENIGKIREIFERCDTSAAALQEISVLERNRLIDECSSVIGENEETVAILQDRISRIEEIKKFTKDFLESSEGEFGNQSGSASNVSS</sequence>
<reference evidence="1 2" key="1">
    <citation type="journal article" date="2012" name="Genome Biol.">
        <title>Genome and low-iron response of an oceanic diatom adapted to chronic iron limitation.</title>
        <authorList>
            <person name="Lommer M."/>
            <person name="Specht M."/>
            <person name="Roy A.S."/>
            <person name="Kraemer L."/>
            <person name="Andreson R."/>
            <person name="Gutowska M.A."/>
            <person name="Wolf J."/>
            <person name="Bergner S.V."/>
            <person name="Schilhabel M.B."/>
            <person name="Klostermeier U.C."/>
            <person name="Beiko R.G."/>
            <person name="Rosenstiel P."/>
            <person name="Hippler M."/>
            <person name="Laroche J."/>
        </authorList>
    </citation>
    <scope>NUCLEOTIDE SEQUENCE [LARGE SCALE GENOMIC DNA]</scope>
    <source>
        <strain evidence="1 2">CCMP1005</strain>
    </source>
</reference>
<protein>
    <submittedName>
        <fullName evidence="1">Uncharacterized protein</fullName>
    </submittedName>
</protein>
<gene>
    <name evidence="1" type="ORF">THAOC_23497</name>
</gene>
<keyword evidence="2" id="KW-1185">Reference proteome</keyword>
<dbReference type="Proteomes" id="UP000266841">
    <property type="component" value="Unassembled WGS sequence"/>
</dbReference>
<name>K0RVZ1_THAOC</name>
<comment type="caution">
    <text evidence="1">The sequence shown here is derived from an EMBL/GenBank/DDBJ whole genome shotgun (WGS) entry which is preliminary data.</text>
</comment>
<organism evidence="1 2">
    <name type="scientific">Thalassiosira oceanica</name>
    <name type="common">Marine diatom</name>
    <dbReference type="NCBI Taxonomy" id="159749"/>
    <lineage>
        <taxon>Eukaryota</taxon>
        <taxon>Sar</taxon>
        <taxon>Stramenopiles</taxon>
        <taxon>Ochrophyta</taxon>
        <taxon>Bacillariophyta</taxon>
        <taxon>Coscinodiscophyceae</taxon>
        <taxon>Thalassiosirophycidae</taxon>
        <taxon>Thalassiosirales</taxon>
        <taxon>Thalassiosiraceae</taxon>
        <taxon>Thalassiosira</taxon>
    </lineage>
</organism>
<accession>K0RVZ1</accession>
<dbReference type="EMBL" id="AGNL01031029">
    <property type="protein sequence ID" value="EJK56589.1"/>
    <property type="molecule type" value="Genomic_DNA"/>
</dbReference>
<proteinExistence type="predicted"/>